<dbReference type="Gene3D" id="3.40.1170.60">
    <property type="match status" value="1"/>
</dbReference>
<feature type="domain" description="UmuC" evidence="1">
    <location>
        <begin position="6"/>
        <end position="45"/>
    </location>
</feature>
<organism evidence="2">
    <name type="scientific">Siphoviridae sp. ct89Z21</name>
    <dbReference type="NCBI Taxonomy" id="2826168"/>
    <lineage>
        <taxon>Viruses</taxon>
        <taxon>Duplodnaviria</taxon>
        <taxon>Heunggongvirae</taxon>
        <taxon>Uroviricota</taxon>
        <taxon>Caudoviricetes</taxon>
    </lineage>
</organism>
<reference evidence="2" key="1">
    <citation type="journal article" date="2021" name="Proc. Natl. Acad. Sci. U.S.A.">
        <title>A Catalog of Tens of Thousands of Viruses from Human Metagenomes Reveals Hidden Associations with Chronic Diseases.</title>
        <authorList>
            <person name="Tisza M.J."/>
            <person name="Buck C.B."/>
        </authorList>
    </citation>
    <scope>NUCLEOTIDE SEQUENCE</scope>
    <source>
        <strain evidence="2">Ct89Z21</strain>
    </source>
</reference>
<proteinExistence type="predicted"/>
<dbReference type="EMBL" id="BK014939">
    <property type="protein sequence ID" value="DAD83596.1"/>
    <property type="molecule type" value="Genomic_DNA"/>
</dbReference>
<dbReference type="Pfam" id="PF00817">
    <property type="entry name" value="IMS"/>
    <property type="match status" value="1"/>
</dbReference>
<protein>
    <submittedName>
        <fullName evidence="2">DNA polymerase IV</fullName>
    </submittedName>
</protein>
<evidence type="ECO:0000259" key="1">
    <source>
        <dbReference type="PROSITE" id="PS50173"/>
    </source>
</evidence>
<name>A0A8S5MN11_9CAUD</name>
<dbReference type="PROSITE" id="PS50173">
    <property type="entry name" value="UMUC"/>
    <property type="match status" value="1"/>
</dbReference>
<dbReference type="GO" id="GO:0006281">
    <property type="term" value="P:DNA repair"/>
    <property type="evidence" value="ECO:0007669"/>
    <property type="project" value="InterPro"/>
</dbReference>
<dbReference type="InterPro" id="IPR001126">
    <property type="entry name" value="UmuC"/>
</dbReference>
<dbReference type="SUPFAM" id="SSF56672">
    <property type="entry name" value="DNA/RNA polymerases"/>
    <property type="match status" value="1"/>
</dbReference>
<sequence length="56" mass="6217">MQNHAILHSDLNCFYASVETMLDPRLRGKAIAVCGSTEGRQGGIVPAKECCVYWFE</sequence>
<evidence type="ECO:0000313" key="2">
    <source>
        <dbReference type="EMBL" id="DAD83596.1"/>
    </source>
</evidence>
<accession>A0A8S5MN11</accession>
<dbReference type="InterPro" id="IPR043502">
    <property type="entry name" value="DNA/RNA_pol_sf"/>
</dbReference>